<dbReference type="Proteomes" id="UP000335538">
    <property type="component" value="Unassembled WGS sequence"/>
</dbReference>
<dbReference type="AlphaFoldDB" id="A0A5E5BK64"/>
<proteinExistence type="predicted"/>
<dbReference type="RefSeq" id="WP_150811163.1">
    <property type="nucleotide sequence ID" value="NZ_CABPSR010000022.1"/>
</dbReference>
<protein>
    <recommendedName>
        <fullName evidence="3">Phage-related protein</fullName>
    </recommendedName>
</protein>
<gene>
    <name evidence="1" type="ORF">PSP31121_05001</name>
</gene>
<dbReference type="EMBL" id="CABPSR010000022">
    <property type="protein sequence ID" value="VVE84933.1"/>
    <property type="molecule type" value="Genomic_DNA"/>
</dbReference>
<evidence type="ECO:0000313" key="2">
    <source>
        <dbReference type="Proteomes" id="UP000335538"/>
    </source>
</evidence>
<sequence length="217" mass="24527">MKERPILFSAPMVRAILDGTKTQTRRIVKVQPPATTSDVFTFLHPDPREHFYAFDGDALLDWSYPCPLGEAGDRLYVRETWQHSNHPLGPYDDECEVFYRADYLDDPLGPDLERSRDGIRRQWRPSIHMPRAAARTLLDVTGVRIERLNAISDADCIAEGIGLTGAAEGVLLTDLLESLPRAHFRQLWESISGPGSWDANPWVWVIEFKRVDGAKGA</sequence>
<reference evidence="1 2" key="1">
    <citation type="submission" date="2019-08" db="EMBL/GenBank/DDBJ databases">
        <authorList>
            <person name="Peeters C."/>
        </authorList>
    </citation>
    <scope>NUCLEOTIDE SEQUENCE [LARGE SCALE GENOMIC DNA]</scope>
    <source>
        <strain evidence="1 2">LMG 31121</strain>
    </source>
</reference>
<organism evidence="1 2">
    <name type="scientific">Pandoraea sputorum</name>
    <dbReference type="NCBI Taxonomy" id="93222"/>
    <lineage>
        <taxon>Bacteria</taxon>
        <taxon>Pseudomonadati</taxon>
        <taxon>Pseudomonadota</taxon>
        <taxon>Betaproteobacteria</taxon>
        <taxon>Burkholderiales</taxon>
        <taxon>Burkholderiaceae</taxon>
        <taxon>Pandoraea</taxon>
    </lineage>
</organism>
<evidence type="ECO:0000313" key="1">
    <source>
        <dbReference type="EMBL" id="VVE84933.1"/>
    </source>
</evidence>
<name>A0A5E5BK64_9BURK</name>
<evidence type="ECO:0008006" key="3">
    <source>
        <dbReference type="Google" id="ProtNLM"/>
    </source>
</evidence>
<accession>A0A5E5BK64</accession>